<dbReference type="AlphaFoldDB" id="A0A1G8QB48"/>
<dbReference type="GO" id="GO:0140359">
    <property type="term" value="F:ABC-type transporter activity"/>
    <property type="evidence" value="ECO:0007669"/>
    <property type="project" value="InterPro"/>
</dbReference>
<feature type="transmembrane region" description="Helical" evidence="1">
    <location>
        <begin position="168"/>
        <end position="193"/>
    </location>
</feature>
<dbReference type="Pfam" id="PF12679">
    <property type="entry name" value="ABC2_membrane_2"/>
    <property type="match status" value="1"/>
</dbReference>
<feature type="transmembrane region" description="Helical" evidence="1">
    <location>
        <begin position="200"/>
        <end position="225"/>
    </location>
</feature>
<dbReference type="RefSeq" id="WP_143026580.1">
    <property type="nucleotide sequence ID" value="NZ_FNEM01000004.1"/>
</dbReference>
<dbReference type="GO" id="GO:0005886">
    <property type="term" value="C:plasma membrane"/>
    <property type="evidence" value="ECO:0007669"/>
    <property type="project" value="UniProtKB-SubCell"/>
</dbReference>
<keyword evidence="1" id="KW-0812">Transmembrane</keyword>
<feature type="transmembrane region" description="Helical" evidence="1">
    <location>
        <begin position="245"/>
        <end position="266"/>
    </location>
</feature>
<keyword evidence="1" id="KW-1133">Transmembrane helix</keyword>
<accession>A0A1G8QB48</accession>
<dbReference type="Proteomes" id="UP000199527">
    <property type="component" value="Unassembled WGS sequence"/>
</dbReference>
<gene>
    <name evidence="2" type="ORF">SAMN04488540_104239</name>
</gene>
<reference evidence="3" key="1">
    <citation type="submission" date="2016-10" db="EMBL/GenBank/DDBJ databases">
        <authorList>
            <person name="Varghese N."/>
            <person name="Submissions S."/>
        </authorList>
    </citation>
    <scope>NUCLEOTIDE SEQUENCE [LARGE SCALE GENOMIC DNA]</scope>
    <source>
        <strain evidence="3">DSM 23317</strain>
    </source>
</reference>
<keyword evidence="1" id="KW-0472">Membrane</keyword>
<feature type="transmembrane region" description="Helical" evidence="1">
    <location>
        <begin position="84"/>
        <end position="107"/>
    </location>
</feature>
<feature type="transmembrane region" description="Helical" evidence="1">
    <location>
        <begin position="128"/>
        <end position="156"/>
    </location>
</feature>
<keyword evidence="3" id="KW-1185">Reference proteome</keyword>
<dbReference type="OrthoDB" id="6398332at2"/>
<feature type="transmembrane region" description="Helical" evidence="1">
    <location>
        <begin position="29"/>
        <end position="47"/>
    </location>
</feature>
<dbReference type="EMBL" id="FNEM01000004">
    <property type="protein sequence ID" value="SDJ01796.1"/>
    <property type="molecule type" value="Genomic_DNA"/>
</dbReference>
<sequence>MSSHSLSMRHVGLTAGFELKRLFQTKRGLLWLLAFALVWGLLLRYPILQASDLLRNPQMQEFVTALLGEGGIAALFDWPHPELAVYWGLALLLYPMTAIGLCADQMASDLQRGTLRFLTLRCSRDSLLLGRFLGLMLIQMAMVLSSVMATIGLALYNGDTQLMSLLSHALLISLNLLLVLLPFTATMALLSLIAKSGRQAVVLASLFWLFTPLLIGLLAMIYAPLETLRFLVPGGQLGDLIGTSPAQALSLAWLPVAQALLMLVLAQMTLKRTAL</sequence>
<name>A0A1G8QB48_9GAMM</name>
<evidence type="ECO:0000313" key="2">
    <source>
        <dbReference type="EMBL" id="SDJ01796.1"/>
    </source>
</evidence>
<organism evidence="2 3">
    <name type="scientific">Ferrimonas sediminum</name>
    <dbReference type="NCBI Taxonomy" id="718193"/>
    <lineage>
        <taxon>Bacteria</taxon>
        <taxon>Pseudomonadati</taxon>
        <taxon>Pseudomonadota</taxon>
        <taxon>Gammaproteobacteria</taxon>
        <taxon>Alteromonadales</taxon>
        <taxon>Ferrimonadaceae</taxon>
        <taxon>Ferrimonas</taxon>
    </lineage>
</organism>
<proteinExistence type="predicted"/>
<evidence type="ECO:0000256" key="1">
    <source>
        <dbReference type="SAM" id="Phobius"/>
    </source>
</evidence>
<evidence type="ECO:0000313" key="3">
    <source>
        <dbReference type="Proteomes" id="UP000199527"/>
    </source>
</evidence>
<protein>
    <submittedName>
        <fullName evidence="2">ABC-2 family transporter protein</fullName>
    </submittedName>
</protein>